<dbReference type="InterPro" id="IPR007627">
    <property type="entry name" value="RNA_pol_sigma70_r2"/>
</dbReference>
<protein>
    <submittedName>
        <fullName evidence="7">RNA polymerase sigma-70 factor</fullName>
    </submittedName>
</protein>
<keyword evidence="2" id="KW-0805">Transcription regulation</keyword>
<accession>A0ABZ2YSP4</accession>
<dbReference type="Gene3D" id="1.10.1740.10">
    <property type="match status" value="1"/>
</dbReference>
<dbReference type="EMBL" id="CP149822">
    <property type="protein sequence ID" value="WZN42473.1"/>
    <property type="molecule type" value="Genomic_DNA"/>
</dbReference>
<keyword evidence="4" id="KW-0804">Transcription</keyword>
<dbReference type="Gene3D" id="1.10.10.10">
    <property type="entry name" value="Winged helix-like DNA-binding domain superfamily/Winged helix DNA-binding domain"/>
    <property type="match status" value="1"/>
</dbReference>
<organism evidence="7 8">
    <name type="scientific">Chitinophaga pollutisoli</name>
    <dbReference type="NCBI Taxonomy" id="3133966"/>
    <lineage>
        <taxon>Bacteria</taxon>
        <taxon>Pseudomonadati</taxon>
        <taxon>Bacteroidota</taxon>
        <taxon>Chitinophagia</taxon>
        <taxon>Chitinophagales</taxon>
        <taxon>Chitinophagaceae</taxon>
        <taxon>Chitinophaga</taxon>
    </lineage>
</organism>
<comment type="similarity">
    <text evidence="1">Belongs to the sigma-70 factor family. ECF subfamily.</text>
</comment>
<dbReference type="InterPro" id="IPR014284">
    <property type="entry name" value="RNA_pol_sigma-70_dom"/>
</dbReference>
<dbReference type="Pfam" id="PF04542">
    <property type="entry name" value="Sigma70_r2"/>
    <property type="match status" value="1"/>
</dbReference>
<evidence type="ECO:0000259" key="6">
    <source>
        <dbReference type="Pfam" id="PF08281"/>
    </source>
</evidence>
<evidence type="ECO:0000256" key="1">
    <source>
        <dbReference type="ARBA" id="ARBA00010641"/>
    </source>
</evidence>
<dbReference type="NCBIfam" id="TIGR02985">
    <property type="entry name" value="Sig70_bacteroi1"/>
    <property type="match status" value="1"/>
</dbReference>
<keyword evidence="8" id="KW-1185">Reference proteome</keyword>
<reference evidence="8" key="1">
    <citation type="submission" date="2024-03" db="EMBL/GenBank/DDBJ databases">
        <title>Chitinophaga horti sp. nov., isolated from garden soil.</title>
        <authorList>
            <person name="Lee D.S."/>
            <person name="Han D.M."/>
            <person name="Baek J.H."/>
            <person name="Choi D.G."/>
            <person name="Jeon J.H."/>
            <person name="Jeon C.O."/>
        </authorList>
    </citation>
    <scope>NUCLEOTIDE SEQUENCE [LARGE SCALE GENOMIC DNA]</scope>
    <source>
        <strain evidence="8">GPA1</strain>
    </source>
</reference>
<dbReference type="PANTHER" id="PTHR43133">
    <property type="entry name" value="RNA POLYMERASE ECF-TYPE SIGMA FACTO"/>
    <property type="match status" value="1"/>
</dbReference>
<evidence type="ECO:0000313" key="8">
    <source>
        <dbReference type="Proteomes" id="UP001485459"/>
    </source>
</evidence>
<evidence type="ECO:0000256" key="2">
    <source>
        <dbReference type="ARBA" id="ARBA00023015"/>
    </source>
</evidence>
<dbReference type="RefSeq" id="WP_341837307.1">
    <property type="nucleotide sequence ID" value="NZ_CP149822.1"/>
</dbReference>
<sequence>MATHTIQSEKELLLRTAGGDEQAFTLLVDLYWNKVYSHALAYTKKQVAAQEITQDIFLNIWHKRLRLPEVTNFSNYLFIAGKHQIISFMRQNLEETQCLEDAFFQETTLQPDLQLNYKEAYESLLTAIEKLPPARRQVFKMSRLEGLSYEEISQKLNISRNTIKEHIVKSLNFLRQSLKNEGRWLSLLLLFFCFFNPEPPTCHFKSVFMCN</sequence>
<dbReference type="SUPFAM" id="SSF88659">
    <property type="entry name" value="Sigma3 and sigma4 domains of RNA polymerase sigma factors"/>
    <property type="match status" value="1"/>
</dbReference>
<evidence type="ECO:0000313" key="7">
    <source>
        <dbReference type="EMBL" id="WZN42473.1"/>
    </source>
</evidence>
<dbReference type="InterPro" id="IPR013249">
    <property type="entry name" value="RNA_pol_sigma70_r4_t2"/>
</dbReference>
<dbReference type="InterPro" id="IPR014327">
    <property type="entry name" value="RNA_pol_sigma70_bacteroid"/>
</dbReference>
<dbReference type="Pfam" id="PF08281">
    <property type="entry name" value="Sigma70_r4_2"/>
    <property type="match status" value="1"/>
</dbReference>
<dbReference type="SUPFAM" id="SSF88946">
    <property type="entry name" value="Sigma2 domain of RNA polymerase sigma factors"/>
    <property type="match status" value="1"/>
</dbReference>
<dbReference type="InterPro" id="IPR036388">
    <property type="entry name" value="WH-like_DNA-bd_sf"/>
</dbReference>
<proteinExistence type="inferred from homology"/>
<dbReference type="InterPro" id="IPR039425">
    <property type="entry name" value="RNA_pol_sigma-70-like"/>
</dbReference>
<gene>
    <name evidence="7" type="ORF">WJU16_05435</name>
</gene>
<evidence type="ECO:0000256" key="3">
    <source>
        <dbReference type="ARBA" id="ARBA00023082"/>
    </source>
</evidence>
<dbReference type="InterPro" id="IPR013324">
    <property type="entry name" value="RNA_pol_sigma_r3/r4-like"/>
</dbReference>
<dbReference type="NCBIfam" id="TIGR02937">
    <property type="entry name" value="sigma70-ECF"/>
    <property type="match status" value="1"/>
</dbReference>
<dbReference type="Proteomes" id="UP001485459">
    <property type="component" value="Chromosome"/>
</dbReference>
<feature type="domain" description="RNA polymerase sigma-70 region 2" evidence="5">
    <location>
        <begin position="27"/>
        <end position="92"/>
    </location>
</feature>
<evidence type="ECO:0000256" key="4">
    <source>
        <dbReference type="ARBA" id="ARBA00023163"/>
    </source>
</evidence>
<dbReference type="PANTHER" id="PTHR43133:SF46">
    <property type="entry name" value="RNA POLYMERASE SIGMA-70 FACTOR ECF SUBFAMILY"/>
    <property type="match status" value="1"/>
</dbReference>
<feature type="domain" description="RNA polymerase sigma factor 70 region 4 type 2" evidence="6">
    <location>
        <begin position="122"/>
        <end position="171"/>
    </location>
</feature>
<evidence type="ECO:0000259" key="5">
    <source>
        <dbReference type="Pfam" id="PF04542"/>
    </source>
</evidence>
<keyword evidence="3" id="KW-0731">Sigma factor</keyword>
<dbReference type="CDD" id="cd06171">
    <property type="entry name" value="Sigma70_r4"/>
    <property type="match status" value="1"/>
</dbReference>
<dbReference type="InterPro" id="IPR013325">
    <property type="entry name" value="RNA_pol_sigma_r2"/>
</dbReference>
<name>A0ABZ2YSP4_9BACT</name>